<dbReference type="GO" id="GO:0140114">
    <property type="term" value="P:cellular detoxification of fluoride"/>
    <property type="evidence" value="ECO:0007669"/>
    <property type="project" value="UniProtKB-UniRule"/>
</dbReference>
<keyword evidence="10" id="KW-0915">Sodium</keyword>
<evidence type="ECO:0000256" key="3">
    <source>
        <dbReference type="ARBA" id="ARBA00022692"/>
    </source>
</evidence>
<dbReference type="Pfam" id="PF02537">
    <property type="entry name" value="CRCB"/>
    <property type="match status" value="1"/>
</dbReference>
<dbReference type="AlphaFoldDB" id="A0A1L3MJD9"/>
<keyword evidence="4 10" id="KW-1133">Transmembrane helix</keyword>
<evidence type="ECO:0000256" key="5">
    <source>
        <dbReference type="ARBA" id="ARBA00023136"/>
    </source>
</evidence>
<keyword evidence="10" id="KW-0406">Ion transport</keyword>
<evidence type="ECO:0000256" key="1">
    <source>
        <dbReference type="ARBA" id="ARBA00004651"/>
    </source>
</evidence>
<evidence type="ECO:0000256" key="10">
    <source>
        <dbReference type="HAMAP-Rule" id="MF_00454"/>
    </source>
</evidence>
<sequence length="118" mass="11504">MTALLVAIGAALGALCRHLVVERLRGAGATAAGAVLVVNASGSLVLGLAAGHASGAAPGWLLPLVGIGFCGAYTTFATHAVEVASALRTGRVRHALADLGLNLALGLALVSLGWAVTA</sequence>
<keyword evidence="2 10" id="KW-1003">Cell membrane</keyword>
<feature type="transmembrane region" description="Helical" evidence="10">
    <location>
        <begin position="99"/>
        <end position="117"/>
    </location>
</feature>
<keyword evidence="5 10" id="KW-0472">Membrane</keyword>
<dbReference type="InterPro" id="IPR003691">
    <property type="entry name" value="FluC"/>
</dbReference>
<dbReference type="KEGG" id="jte:ASJ30_13720"/>
<comment type="activity regulation">
    <text evidence="10">Na(+) is not transported, but it plays an essential structural role and its presence is essential for fluoride channel function.</text>
</comment>
<evidence type="ECO:0000256" key="2">
    <source>
        <dbReference type="ARBA" id="ARBA00022475"/>
    </source>
</evidence>
<feature type="transmembrane region" description="Helical" evidence="10">
    <location>
        <begin position="26"/>
        <end position="48"/>
    </location>
</feature>
<gene>
    <name evidence="10" type="primary">fluC</name>
    <name evidence="10" type="synonym">crcB</name>
    <name evidence="11" type="ORF">ASJ30_13720</name>
</gene>
<name>A0A1L3MJD9_9MICO</name>
<comment type="function">
    <text evidence="9 10">Fluoride-specific ion channel. Important for reducing fluoride concentration in the cell, thus reducing its toxicity.</text>
</comment>
<dbReference type="GO" id="GO:0005886">
    <property type="term" value="C:plasma membrane"/>
    <property type="evidence" value="ECO:0007669"/>
    <property type="project" value="UniProtKB-SubCell"/>
</dbReference>
<comment type="catalytic activity">
    <reaction evidence="8">
        <text>fluoride(in) = fluoride(out)</text>
        <dbReference type="Rhea" id="RHEA:76159"/>
        <dbReference type="ChEBI" id="CHEBI:17051"/>
    </reaction>
    <physiologicalReaction direction="left-to-right" evidence="8">
        <dbReference type="Rhea" id="RHEA:76160"/>
    </physiologicalReaction>
</comment>
<dbReference type="GO" id="GO:0046872">
    <property type="term" value="F:metal ion binding"/>
    <property type="evidence" value="ECO:0007669"/>
    <property type="project" value="UniProtKB-KW"/>
</dbReference>
<evidence type="ECO:0000256" key="8">
    <source>
        <dbReference type="ARBA" id="ARBA00035585"/>
    </source>
</evidence>
<evidence type="ECO:0000256" key="4">
    <source>
        <dbReference type="ARBA" id="ARBA00022989"/>
    </source>
</evidence>
<proteinExistence type="inferred from homology"/>
<evidence type="ECO:0000313" key="12">
    <source>
        <dbReference type="Proteomes" id="UP000182938"/>
    </source>
</evidence>
<keyword evidence="10" id="KW-0479">Metal-binding</keyword>
<keyword evidence="6 10" id="KW-0407">Ion channel</keyword>
<keyword evidence="10" id="KW-0813">Transport</keyword>
<accession>A0A1L3MJD9</accession>
<dbReference type="HAMAP" id="MF_00454">
    <property type="entry name" value="FluC"/>
    <property type="match status" value="1"/>
</dbReference>
<dbReference type="RefSeq" id="WP_072625600.1">
    <property type="nucleotide sequence ID" value="NZ_CP013290.1"/>
</dbReference>
<organism evidence="11 12">
    <name type="scientific">Janibacter indicus</name>
    <dbReference type="NCBI Taxonomy" id="857417"/>
    <lineage>
        <taxon>Bacteria</taxon>
        <taxon>Bacillati</taxon>
        <taxon>Actinomycetota</taxon>
        <taxon>Actinomycetes</taxon>
        <taxon>Micrococcales</taxon>
        <taxon>Intrasporangiaceae</taxon>
        <taxon>Janibacter</taxon>
    </lineage>
</organism>
<evidence type="ECO:0000256" key="7">
    <source>
        <dbReference type="ARBA" id="ARBA00035120"/>
    </source>
</evidence>
<dbReference type="EMBL" id="CP013290">
    <property type="protein sequence ID" value="APH02458.1"/>
    <property type="molecule type" value="Genomic_DNA"/>
</dbReference>
<reference evidence="11 12" key="1">
    <citation type="submission" date="2015-11" db="EMBL/GenBank/DDBJ databases">
        <authorList>
            <person name="Zhang Y."/>
            <person name="Guo Z."/>
        </authorList>
    </citation>
    <scope>NUCLEOTIDE SEQUENCE [LARGE SCALE GENOMIC DNA]</scope>
    <source>
        <strain evidence="11 12">YFY001</strain>
    </source>
</reference>
<evidence type="ECO:0000256" key="9">
    <source>
        <dbReference type="ARBA" id="ARBA00049940"/>
    </source>
</evidence>
<feature type="binding site" evidence="10">
    <location>
        <position position="74"/>
    </location>
    <ligand>
        <name>Na(+)</name>
        <dbReference type="ChEBI" id="CHEBI:29101"/>
        <note>structural</note>
    </ligand>
</feature>
<evidence type="ECO:0000256" key="6">
    <source>
        <dbReference type="ARBA" id="ARBA00023303"/>
    </source>
</evidence>
<dbReference type="Proteomes" id="UP000182938">
    <property type="component" value="Chromosome"/>
</dbReference>
<comment type="subcellular location">
    <subcellularLocation>
        <location evidence="1 10">Cell membrane</location>
        <topology evidence="1 10">Multi-pass membrane protein</topology>
    </subcellularLocation>
</comment>
<feature type="binding site" evidence="10">
    <location>
        <position position="71"/>
    </location>
    <ligand>
        <name>Na(+)</name>
        <dbReference type="ChEBI" id="CHEBI:29101"/>
        <note>structural</note>
    </ligand>
</feature>
<comment type="similarity">
    <text evidence="7 10">Belongs to the fluoride channel Fluc/FEX (TC 1.A.43) family.</text>
</comment>
<dbReference type="GO" id="GO:0062054">
    <property type="term" value="F:fluoride channel activity"/>
    <property type="evidence" value="ECO:0007669"/>
    <property type="project" value="UniProtKB-UniRule"/>
</dbReference>
<keyword evidence="12" id="KW-1185">Reference proteome</keyword>
<feature type="transmembrane region" description="Helical" evidence="10">
    <location>
        <begin position="60"/>
        <end position="79"/>
    </location>
</feature>
<evidence type="ECO:0000313" key="11">
    <source>
        <dbReference type="EMBL" id="APH02458.1"/>
    </source>
</evidence>
<keyword evidence="3 10" id="KW-0812">Transmembrane</keyword>
<protein>
    <recommendedName>
        <fullName evidence="10">Fluoride-specific ion channel FluC</fullName>
    </recommendedName>
</protein>